<feature type="domain" description="Histidine kinase/HSP90-like ATPase" evidence="12">
    <location>
        <begin position="492"/>
        <end position="595"/>
    </location>
</feature>
<dbReference type="InterPro" id="IPR011990">
    <property type="entry name" value="TPR-like_helical_dom_sf"/>
</dbReference>
<protein>
    <recommendedName>
        <fullName evidence="2">histidine kinase</fullName>
        <ecNumber evidence="2">2.7.13.3</ecNumber>
    </recommendedName>
</protein>
<keyword evidence="11" id="KW-0732">Signal</keyword>
<evidence type="ECO:0000256" key="8">
    <source>
        <dbReference type="PROSITE-ProRule" id="PRU00339"/>
    </source>
</evidence>
<keyword evidence="5" id="KW-0547">Nucleotide-binding</keyword>
<dbReference type="PANTHER" id="PTHR41523:SF8">
    <property type="entry name" value="ETHYLENE RESPONSE SENSOR PROTEIN"/>
    <property type="match status" value="1"/>
</dbReference>
<evidence type="ECO:0000313" key="13">
    <source>
        <dbReference type="EMBL" id="QHV95964.1"/>
    </source>
</evidence>
<keyword evidence="8" id="KW-0802">TPR repeat</keyword>
<evidence type="ECO:0000256" key="11">
    <source>
        <dbReference type="SAM" id="SignalP"/>
    </source>
</evidence>
<dbReference type="SMART" id="SM00387">
    <property type="entry name" value="HATPase_c"/>
    <property type="match status" value="1"/>
</dbReference>
<evidence type="ECO:0000256" key="4">
    <source>
        <dbReference type="ARBA" id="ARBA00022679"/>
    </source>
</evidence>
<dbReference type="Pfam" id="PF13424">
    <property type="entry name" value="TPR_12"/>
    <property type="match status" value="1"/>
</dbReference>
<dbReference type="SMART" id="SM00028">
    <property type="entry name" value="TPR"/>
    <property type="match status" value="6"/>
</dbReference>
<keyword evidence="10" id="KW-1133">Transmembrane helix</keyword>
<dbReference type="Gene3D" id="3.30.565.10">
    <property type="entry name" value="Histidine kinase-like ATPase, C-terminal domain"/>
    <property type="match status" value="1"/>
</dbReference>
<dbReference type="InterPro" id="IPR036890">
    <property type="entry name" value="HATPase_C_sf"/>
</dbReference>
<dbReference type="SUPFAM" id="SSF55874">
    <property type="entry name" value="ATPase domain of HSP90 chaperone/DNA topoisomerase II/histidine kinase"/>
    <property type="match status" value="1"/>
</dbReference>
<feature type="coiled-coil region" evidence="9">
    <location>
        <begin position="315"/>
        <end position="351"/>
    </location>
</feature>
<evidence type="ECO:0000256" key="3">
    <source>
        <dbReference type="ARBA" id="ARBA00022553"/>
    </source>
</evidence>
<evidence type="ECO:0000259" key="12">
    <source>
        <dbReference type="SMART" id="SM00387"/>
    </source>
</evidence>
<dbReference type="GO" id="GO:0004673">
    <property type="term" value="F:protein histidine kinase activity"/>
    <property type="evidence" value="ECO:0007669"/>
    <property type="project" value="UniProtKB-EC"/>
</dbReference>
<evidence type="ECO:0000256" key="1">
    <source>
        <dbReference type="ARBA" id="ARBA00000085"/>
    </source>
</evidence>
<gene>
    <name evidence="13" type="ORF">GJR95_13525</name>
</gene>
<keyword evidence="6" id="KW-0418">Kinase</keyword>
<feature type="transmembrane region" description="Helical" evidence="10">
    <location>
        <begin position="352"/>
        <end position="373"/>
    </location>
</feature>
<keyword evidence="4" id="KW-0808">Transferase</keyword>
<dbReference type="SUPFAM" id="SSF48452">
    <property type="entry name" value="TPR-like"/>
    <property type="match status" value="2"/>
</dbReference>
<dbReference type="PROSITE" id="PS50005">
    <property type="entry name" value="TPR"/>
    <property type="match status" value="1"/>
</dbReference>
<evidence type="ECO:0000256" key="2">
    <source>
        <dbReference type="ARBA" id="ARBA00012438"/>
    </source>
</evidence>
<feature type="repeat" description="TPR" evidence="8">
    <location>
        <begin position="198"/>
        <end position="231"/>
    </location>
</feature>
<dbReference type="GO" id="GO:0005524">
    <property type="term" value="F:ATP binding"/>
    <property type="evidence" value="ECO:0007669"/>
    <property type="project" value="UniProtKB-KW"/>
</dbReference>
<evidence type="ECO:0000256" key="5">
    <source>
        <dbReference type="ARBA" id="ARBA00022741"/>
    </source>
</evidence>
<keyword evidence="14" id="KW-1185">Reference proteome</keyword>
<proteinExistence type="predicted"/>
<dbReference type="KEGG" id="senf:GJR95_13525"/>
<evidence type="ECO:0000256" key="9">
    <source>
        <dbReference type="SAM" id="Coils"/>
    </source>
</evidence>
<keyword evidence="3" id="KW-0597">Phosphoprotein</keyword>
<dbReference type="EC" id="2.7.13.3" evidence="2"/>
<dbReference type="Gene3D" id="1.25.40.10">
    <property type="entry name" value="Tetratricopeptide repeat domain"/>
    <property type="match status" value="2"/>
</dbReference>
<dbReference type="InterPro" id="IPR011495">
    <property type="entry name" value="Sig_transdc_His_kin_sub2_dim/P"/>
</dbReference>
<dbReference type="Pfam" id="PF07568">
    <property type="entry name" value="HisKA_2"/>
    <property type="match status" value="1"/>
</dbReference>
<dbReference type="AlphaFoldDB" id="A0A6P1VTN0"/>
<dbReference type="Proteomes" id="UP000464577">
    <property type="component" value="Chromosome"/>
</dbReference>
<keyword evidence="7" id="KW-0067">ATP-binding</keyword>
<keyword evidence="10" id="KW-0472">Membrane</keyword>
<accession>A0A6P1VTN0</accession>
<dbReference type="Gene3D" id="3.30.450.20">
    <property type="entry name" value="PAS domain"/>
    <property type="match status" value="1"/>
</dbReference>
<evidence type="ECO:0000256" key="6">
    <source>
        <dbReference type="ARBA" id="ARBA00022777"/>
    </source>
</evidence>
<evidence type="ECO:0000256" key="10">
    <source>
        <dbReference type="SAM" id="Phobius"/>
    </source>
</evidence>
<keyword evidence="10" id="KW-0812">Transmembrane</keyword>
<dbReference type="Pfam" id="PF02518">
    <property type="entry name" value="HATPase_c"/>
    <property type="match status" value="1"/>
</dbReference>
<comment type="catalytic activity">
    <reaction evidence="1">
        <text>ATP + protein L-histidine = ADP + protein N-phospho-L-histidine.</text>
        <dbReference type="EC" id="2.7.13.3"/>
    </reaction>
</comment>
<dbReference type="InterPro" id="IPR019734">
    <property type="entry name" value="TPR_rpt"/>
</dbReference>
<feature type="signal peptide" evidence="11">
    <location>
        <begin position="1"/>
        <end position="22"/>
    </location>
</feature>
<dbReference type="Pfam" id="PF13181">
    <property type="entry name" value="TPR_8"/>
    <property type="match status" value="1"/>
</dbReference>
<dbReference type="InterPro" id="IPR003594">
    <property type="entry name" value="HATPase_dom"/>
</dbReference>
<keyword evidence="9" id="KW-0175">Coiled coil</keyword>
<evidence type="ECO:0000313" key="14">
    <source>
        <dbReference type="Proteomes" id="UP000464577"/>
    </source>
</evidence>
<evidence type="ECO:0000256" key="7">
    <source>
        <dbReference type="ARBA" id="ARBA00022840"/>
    </source>
</evidence>
<name>A0A6P1VTN0_9BACT</name>
<dbReference type="PANTHER" id="PTHR41523">
    <property type="entry name" value="TWO-COMPONENT SYSTEM SENSOR PROTEIN"/>
    <property type="match status" value="1"/>
</dbReference>
<dbReference type="EMBL" id="CP045997">
    <property type="protein sequence ID" value="QHV95964.1"/>
    <property type="molecule type" value="Genomic_DNA"/>
</dbReference>
<dbReference type="RefSeq" id="WP_162386372.1">
    <property type="nucleotide sequence ID" value="NZ_CP045997.1"/>
</dbReference>
<sequence>MSKLYFSLIIYFLTLSSSFAQATLLPDSLANAPDSVKMWALREVGDSLIFAGQYVMSKQAFQQALALAQTKGDRNAIAMGNRGMGFWHEQTGDYGQAIAWYQKALQAFQESGNTKQFARTLRFVSECYDRLQDYKQALSYIKQSLALAEKYQYTDLIMQCYEGLAIYESKAKRYQQALALRKKVLAYYESTKDSLSYYQALYNIGLLYKNMGQYGRSEQAFKDVLAYGKRQKNDFLIGYAYISLPYALIPQNKLDEAETCCRLALAWVEQVGGEKHTFLEEINGHLSQLWEKRGNYQQALQYYRLQMVSHDSIVNAEKNRQVAELETRYQTRQKEAEIQELAESNAEKNRQIWAAVGGLILLAVLLGTLYNLYERVRRNRQKIQHQSEQLTLMMREIHHRAKNNLAIVSSLLYLQTASLDDDDVIQTMRVGQQRVEAMALIHQRLYQTDQTTTIEMAEYLTDLTESLLKAYGYQVDDFDLQLTIDVEELDVDIAMPLGLITNELITNSLKYAYECGQRPLLHIWLGTVSRLSESDIILEVQDNGPGIDMADWQQTGKRNTFGKHLVTLLSQQLNGMFEVINHNGTLFRLIIPQSRLDA</sequence>
<reference evidence="13 14" key="1">
    <citation type="submission" date="2019-11" db="EMBL/GenBank/DDBJ databases">
        <title>Spirosoma endbachense sp. nov., isolated from a natural salt meadow.</title>
        <authorList>
            <person name="Rojas J."/>
            <person name="Ambika Manirajan B."/>
            <person name="Ratering S."/>
            <person name="Suarez C."/>
            <person name="Geissler-Plaum R."/>
            <person name="Schnell S."/>
        </authorList>
    </citation>
    <scope>NUCLEOTIDE SEQUENCE [LARGE SCALE GENOMIC DNA]</scope>
    <source>
        <strain evidence="13 14">I-24</strain>
    </source>
</reference>
<organism evidence="13 14">
    <name type="scientific">Spirosoma endbachense</name>
    <dbReference type="NCBI Taxonomy" id="2666025"/>
    <lineage>
        <taxon>Bacteria</taxon>
        <taxon>Pseudomonadati</taxon>
        <taxon>Bacteroidota</taxon>
        <taxon>Cytophagia</taxon>
        <taxon>Cytophagales</taxon>
        <taxon>Cytophagaceae</taxon>
        <taxon>Spirosoma</taxon>
    </lineage>
</organism>
<feature type="chain" id="PRO_5026875541" description="histidine kinase" evidence="11">
    <location>
        <begin position="23"/>
        <end position="598"/>
    </location>
</feature>